<evidence type="ECO:0000256" key="1">
    <source>
        <dbReference type="ARBA" id="ARBA00022679"/>
    </source>
</evidence>
<accession>A0A6A4I8F9</accession>
<dbReference type="Proteomes" id="UP000799118">
    <property type="component" value="Unassembled WGS sequence"/>
</dbReference>
<dbReference type="OrthoDB" id="5835829at2759"/>
<sequence length="427" mass="47561">MKQLESFAPAFRALYSSNPITCLTTGKTISGLPSPTLAIIDPFAAYAFEAIRTVAEKSVPILAWWTSNAGALLRLLGPVHLGGVADPALETAEGRAATKQKIYAEKQILKAVCQIVNVPGLAPCFDYEWFTQKTILIDLGIIVEKSGSIYVREADGIICVSANAYESEAVAAAKEWYASMNKEWYTVGPLSVQVFESKVVRATDGMNALVETFLNRIQAEFGNKSLIYISFGTIFWPEEEDRVWAVIDGLIAKRQPFLFSHPSPFKMQLPDNMIKKISDSGIAMELVWSPQEQILAHPVTGWFISHGGWNSMQEAFIYRVPLIFWPFHADQPYNAMRMSVLKAGFELLQVRTGKFGTRIPSQCKEIPAFTSASAKEEIEQLVDKLNGDEGSMVRTNFEAIADAMSKTWDSPYGESRVELERMLEKFL</sequence>
<dbReference type="CDD" id="cd03784">
    <property type="entry name" value="GT1_Gtf-like"/>
    <property type="match status" value="1"/>
</dbReference>
<evidence type="ECO:0000313" key="2">
    <source>
        <dbReference type="EMBL" id="KAE9404995.1"/>
    </source>
</evidence>
<evidence type="ECO:0000313" key="3">
    <source>
        <dbReference type="Proteomes" id="UP000799118"/>
    </source>
</evidence>
<dbReference type="GO" id="GO:0035251">
    <property type="term" value="F:UDP-glucosyltransferase activity"/>
    <property type="evidence" value="ECO:0007669"/>
    <property type="project" value="InterPro"/>
</dbReference>
<dbReference type="Pfam" id="PF00201">
    <property type="entry name" value="UDPGT"/>
    <property type="match status" value="1"/>
</dbReference>
<dbReference type="EMBL" id="ML769412">
    <property type="protein sequence ID" value="KAE9404995.1"/>
    <property type="molecule type" value="Genomic_DNA"/>
</dbReference>
<reference evidence="2" key="1">
    <citation type="journal article" date="2019" name="Environ. Microbiol.">
        <title>Fungal ecological strategies reflected in gene transcription - a case study of two litter decomposers.</title>
        <authorList>
            <person name="Barbi F."/>
            <person name="Kohler A."/>
            <person name="Barry K."/>
            <person name="Baskaran P."/>
            <person name="Daum C."/>
            <person name="Fauchery L."/>
            <person name="Ihrmark K."/>
            <person name="Kuo A."/>
            <person name="LaButti K."/>
            <person name="Lipzen A."/>
            <person name="Morin E."/>
            <person name="Grigoriev I.V."/>
            <person name="Henrissat B."/>
            <person name="Lindahl B."/>
            <person name="Martin F."/>
        </authorList>
    </citation>
    <scope>NUCLEOTIDE SEQUENCE</scope>
    <source>
        <strain evidence="2">JB14</strain>
    </source>
</reference>
<dbReference type="InterPro" id="IPR002213">
    <property type="entry name" value="UDP_glucos_trans"/>
</dbReference>
<keyword evidence="1" id="KW-0808">Transferase</keyword>
<dbReference type="SUPFAM" id="SSF53756">
    <property type="entry name" value="UDP-Glycosyltransferase/glycogen phosphorylase"/>
    <property type="match status" value="1"/>
</dbReference>
<dbReference type="PANTHER" id="PTHR48049:SF159">
    <property type="entry name" value="OS10G0332000 PROTEIN"/>
    <property type="match status" value="1"/>
</dbReference>
<name>A0A6A4I8F9_9AGAR</name>
<dbReference type="AlphaFoldDB" id="A0A6A4I8F9"/>
<dbReference type="InterPro" id="IPR050481">
    <property type="entry name" value="UDP-glycosyltransf_plant"/>
</dbReference>
<keyword evidence="3" id="KW-1185">Reference proteome</keyword>
<dbReference type="PANTHER" id="PTHR48049">
    <property type="entry name" value="GLYCOSYLTRANSFERASE"/>
    <property type="match status" value="1"/>
</dbReference>
<proteinExistence type="predicted"/>
<organism evidence="2 3">
    <name type="scientific">Gymnopus androsaceus JB14</name>
    <dbReference type="NCBI Taxonomy" id="1447944"/>
    <lineage>
        <taxon>Eukaryota</taxon>
        <taxon>Fungi</taxon>
        <taxon>Dikarya</taxon>
        <taxon>Basidiomycota</taxon>
        <taxon>Agaricomycotina</taxon>
        <taxon>Agaricomycetes</taxon>
        <taxon>Agaricomycetidae</taxon>
        <taxon>Agaricales</taxon>
        <taxon>Marasmiineae</taxon>
        <taxon>Omphalotaceae</taxon>
        <taxon>Gymnopus</taxon>
    </lineage>
</organism>
<gene>
    <name evidence="2" type="ORF">BT96DRAFT_812778</name>
</gene>
<protein>
    <submittedName>
        <fullName evidence="2">UDP-Glycosyltransferase/glycogen phosphorylase</fullName>
    </submittedName>
</protein>
<dbReference type="Gene3D" id="3.40.50.2000">
    <property type="entry name" value="Glycogen Phosphorylase B"/>
    <property type="match status" value="2"/>
</dbReference>